<keyword evidence="2" id="KW-0859">Xylose metabolism</keyword>
<dbReference type="Pfam" id="PF00370">
    <property type="entry name" value="FGGY_N"/>
    <property type="match status" value="1"/>
</dbReference>
<feature type="domain" description="Carbohydrate kinase FGGY N-terminal" evidence="5">
    <location>
        <begin position="12"/>
        <end position="237"/>
    </location>
</feature>
<evidence type="ECO:0000256" key="2">
    <source>
        <dbReference type="ARBA" id="ARBA00022629"/>
    </source>
</evidence>
<dbReference type="SUPFAM" id="SSF53067">
    <property type="entry name" value="Actin-like ATPase domain"/>
    <property type="match status" value="2"/>
</dbReference>
<dbReference type="InterPro" id="IPR050406">
    <property type="entry name" value="FGGY_Carb_Kinase"/>
</dbReference>
<dbReference type="InterPro" id="IPR018485">
    <property type="entry name" value="FGGY_C"/>
</dbReference>
<feature type="domain" description="Carbohydrate kinase FGGY C-terminal" evidence="6">
    <location>
        <begin position="273"/>
        <end position="470"/>
    </location>
</feature>
<keyword evidence="3" id="KW-0808">Transferase</keyword>
<dbReference type="RefSeq" id="WP_192590893.1">
    <property type="nucleotide sequence ID" value="NZ_JADBEE010000001.1"/>
</dbReference>
<name>A0ABR9J533_9MICC</name>
<dbReference type="Gene3D" id="3.30.420.40">
    <property type="match status" value="2"/>
</dbReference>
<proteinExistence type="inferred from homology"/>
<keyword evidence="2" id="KW-0119">Carbohydrate metabolism</keyword>
<evidence type="ECO:0000256" key="1">
    <source>
        <dbReference type="ARBA" id="ARBA00009156"/>
    </source>
</evidence>
<evidence type="ECO:0000313" key="8">
    <source>
        <dbReference type="Proteomes" id="UP000636579"/>
    </source>
</evidence>
<dbReference type="Proteomes" id="UP000636579">
    <property type="component" value="Unassembled WGS sequence"/>
</dbReference>
<evidence type="ECO:0000313" key="7">
    <source>
        <dbReference type="EMBL" id="MBE1514098.1"/>
    </source>
</evidence>
<protein>
    <submittedName>
        <fullName evidence="7">Sugar (Pentulose or hexulose) kinase</fullName>
    </submittedName>
</protein>
<dbReference type="InterPro" id="IPR018484">
    <property type="entry name" value="FGGY_N"/>
</dbReference>
<gene>
    <name evidence="7" type="ORF">H4W26_000853</name>
</gene>
<dbReference type="PANTHER" id="PTHR43095">
    <property type="entry name" value="SUGAR KINASE"/>
    <property type="match status" value="1"/>
</dbReference>
<keyword evidence="4 7" id="KW-0418">Kinase</keyword>
<accession>A0ABR9J533</accession>
<evidence type="ECO:0000256" key="3">
    <source>
        <dbReference type="ARBA" id="ARBA00022679"/>
    </source>
</evidence>
<comment type="caution">
    <text evidence="7">The sequence shown here is derived from an EMBL/GenBank/DDBJ whole genome shotgun (WGS) entry which is preliminary data.</text>
</comment>
<evidence type="ECO:0000259" key="5">
    <source>
        <dbReference type="Pfam" id="PF00370"/>
    </source>
</evidence>
<reference evidence="7 8" key="1">
    <citation type="submission" date="2020-10" db="EMBL/GenBank/DDBJ databases">
        <title>Sequencing the genomes of 1000 actinobacteria strains.</title>
        <authorList>
            <person name="Klenk H.-P."/>
        </authorList>
    </citation>
    <scope>NUCLEOTIDE SEQUENCE [LARGE SCALE GENOMIC DNA]</scope>
    <source>
        <strain evidence="7 8">DSM 15474</strain>
    </source>
</reference>
<dbReference type="GO" id="GO:0016301">
    <property type="term" value="F:kinase activity"/>
    <property type="evidence" value="ECO:0007669"/>
    <property type="project" value="UniProtKB-KW"/>
</dbReference>
<dbReference type="InterPro" id="IPR043129">
    <property type="entry name" value="ATPase_NBD"/>
</dbReference>
<dbReference type="PANTHER" id="PTHR43095:SF5">
    <property type="entry name" value="XYLULOSE KINASE"/>
    <property type="match status" value="1"/>
</dbReference>
<comment type="similarity">
    <text evidence="1">Belongs to the FGGY kinase family.</text>
</comment>
<dbReference type="EMBL" id="JADBEE010000001">
    <property type="protein sequence ID" value="MBE1514098.1"/>
    <property type="molecule type" value="Genomic_DNA"/>
</dbReference>
<organism evidence="7 8">
    <name type="scientific">Nesterenkonia halotolerans</name>
    <dbReference type="NCBI Taxonomy" id="225325"/>
    <lineage>
        <taxon>Bacteria</taxon>
        <taxon>Bacillati</taxon>
        <taxon>Actinomycetota</taxon>
        <taxon>Actinomycetes</taxon>
        <taxon>Micrococcales</taxon>
        <taxon>Micrococcaceae</taxon>
        <taxon>Nesterenkonia</taxon>
    </lineage>
</organism>
<sequence length="532" mass="55425">MSHEQIHQEHTTLGIELGSTRIKACLVGEAGQTLATGSSSWESQLFDGVWTYSLDAVHEGLAAAYADLAATVRRLHGIELRAVGTIGISAMMHGYLALDSAGDLLTPFRTWRNTTTTPAAARLTEEFGQNIPLRWTIAHHYQAIIDAEPHVPRAHTLTTLAGYVHHLLTGTHVLGVGDASGMFPIDPATGNYDAELLERFSQLTAEQDTGRPLDQLLPPVASAGAQAGFLTPEGAQLLDPTGALEPGIMFCPPEGDAGTGMVATNAVRARTGNVSVGTSIFAMLVLQDSLRTTRSEIDIVATPDAKLVAMVHCNNGASELGAWAGLFGEFLTNMGHAADPDQVFQAMLGGALEADADQNGLLAYNLLAAEPIIGVDAGRPMIVRTPETPLTLAGLARAQLLGVFAALSVGMGVLAEEGVSVDRFSAHGGLLRTGGVAQQALAAALGTPVAVTKDSTEGGAWGIAVLASYARAAATGASSGRALPDWLDEEVFAASEVETVTPTDAEVADYARFLDRWVAGLAAERAAGQALE</sequence>
<keyword evidence="8" id="KW-1185">Reference proteome</keyword>
<dbReference type="Pfam" id="PF02782">
    <property type="entry name" value="FGGY_C"/>
    <property type="match status" value="1"/>
</dbReference>
<evidence type="ECO:0000256" key="4">
    <source>
        <dbReference type="ARBA" id="ARBA00022777"/>
    </source>
</evidence>
<evidence type="ECO:0000259" key="6">
    <source>
        <dbReference type="Pfam" id="PF02782"/>
    </source>
</evidence>